<dbReference type="InterPro" id="IPR027372">
    <property type="entry name" value="Phytase-like_dom"/>
</dbReference>
<organism evidence="3 4">
    <name type="scientific">Amycolatopsis carbonis</name>
    <dbReference type="NCBI Taxonomy" id="715471"/>
    <lineage>
        <taxon>Bacteria</taxon>
        <taxon>Bacillati</taxon>
        <taxon>Actinomycetota</taxon>
        <taxon>Actinomycetes</taxon>
        <taxon>Pseudonocardiales</taxon>
        <taxon>Pseudonocardiaceae</taxon>
        <taxon>Amycolatopsis</taxon>
    </lineage>
</organism>
<dbReference type="AlphaFoldDB" id="A0A9Y2IIJ3"/>
<protein>
    <submittedName>
        <fullName evidence="3">Esterase-like activity of phytase family protein</fullName>
    </submittedName>
</protein>
<keyword evidence="4" id="KW-1185">Reference proteome</keyword>
<evidence type="ECO:0000259" key="2">
    <source>
        <dbReference type="Pfam" id="PF13449"/>
    </source>
</evidence>
<dbReference type="KEGG" id="acab:QRX50_08310"/>
<name>A0A9Y2IIJ3_9PSEU</name>
<feature type="signal peptide" evidence="1">
    <location>
        <begin position="1"/>
        <end position="30"/>
    </location>
</feature>
<dbReference type="RefSeq" id="WP_285971372.1">
    <property type="nucleotide sequence ID" value="NZ_CP127294.1"/>
</dbReference>
<evidence type="ECO:0000313" key="3">
    <source>
        <dbReference type="EMBL" id="WIX80752.1"/>
    </source>
</evidence>
<dbReference type="Pfam" id="PF13449">
    <property type="entry name" value="Phytase-like"/>
    <property type="match status" value="1"/>
</dbReference>
<accession>A0A9Y2IIJ3</accession>
<dbReference type="InterPro" id="IPR006311">
    <property type="entry name" value="TAT_signal"/>
</dbReference>
<evidence type="ECO:0000256" key="1">
    <source>
        <dbReference type="SAM" id="SignalP"/>
    </source>
</evidence>
<feature type="chain" id="PRO_5040758135" evidence="1">
    <location>
        <begin position="31"/>
        <end position="390"/>
    </location>
</feature>
<gene>
    <name evidence="3" type="ORF">QRX50_08310</name>
</gene>
<dbReference type="Proteomes" id="UP001236014">
    <property type="component" value="Chromosome"/>
</dbReference>
<reference evidence="3 4" key="1">
    <citation type="submission" date="2023-06" db="EMBL/GenBank/DDBJ databases">
        <authorList>
            <person name="Oyuntsetseg B."/>
            <person name="Kim S.B."/>
        </authorList>
    </citation>
    <scope>NUCLEOTIDE SEQUENCE [LARGE SCALE GENOMIC DNA]</scope>
    <source>
        <strain evidence="3 4">2-15</strain>
    </source>
</reference>
<proteinExistence type="predicted"/>
<dbReference type="EMBL" id="CP127294">
    <property type="protein sequence ID" value="WIX80752.1"/>
    <property type="molecule type" value="Genomic_DNA"/>
</dbReference>
<keyword evidence="1" id="KW-0732">Signal</keyword>
<feature type="domain" description="Phytase-like" evidence="2">
    <location>
        <begin position="55"/>
        <end position="372"/>
    </location>
</feature>
<sequence length="390" mass="41696">MSSSQRRRALTAALIGALPLSLLAAPAANAAESHARPVRLIGEQIVPHAIQFQGTTVGGLSSIDFDPRTGGYAFICDDRSAINPARFYTAKFSLDAHHLGPVTFTGTKPLLRPDGTPYPPLAQNDPAAPQNEQTIDPEELRVDPWTGGYTWSQEGDRLADSLIQPSIREATRDGRYVRDLPLPADEKMTVDAGPRRNYVLEGLAYTGFGALLASEVEAPLLQDGPPPTPTSGALSRVTLQARTGPVLAQYAYPQEKLFATPVPADAFADTGVSSMLAVNQLDPTKFLMMERSFVTGVGNKVRVYEIDTTGATNVLHVPSLAGAKGIKPVKKKLIADLSDFGLPAVDNVEGMTWGPTLPNGERSLVFVSDNNFSATQVTQVIALAVPSERL</sequence>
<evidence type="ECO:0000313" key="4">
    <source>
        <dbReference type="Proteomes" id="UP001236014"/>
    </source>
</evidence>
<dbReference type="PROSITE" id="PS51318">
    <property type="entry name" value="TAT"/>
    <property type="match status" value="1"/>
</dbReference>